<dbReference type="Gene3D" id="3.30.910.20">
    <property type="entry name" value="Skp domain"/>
    <property type="match status" value="1"/>
</dbReference>
<protein>
    <submittedName>
        <fullName evidence="4">OmpH family outer membrane protein</fullName>
    </submittedName>
</protein>
<dbReference type="Pfam" id="PF03938">
    <property type="entry name" value="OmpH"/>
    <property type="match status" value="1"/>
</dbReference>
<dbReference type="RefSeq" id="WP_055394959.1">
    <property type="nucleotide sequence ID" value="NZ_JAMXAX010000083.1"/>
</dbReference>
<evidence type="ECO:0000256" key="3">
    <source>
        <dbReference type="SAM" id="SignalP"/>
    </source>
</evidence>
<gene>
    <name evidence="4" type="ORF">ACFOW3_26825</name>
</gene>
<evidence type="ECO:0000256" key="2">
    <source>
        <dbReference type="ARBA" id="ARBA00022729"/>
    </source>
</evidence>
<evidence type="ECO:0000313" key="5">
    <source>
        <dbReference type="Proteomes" id="UP001595693"/>
    </source>
</evidence>
<comment type="caution">
    <text evidence="4">The sequence shown here is derived from an EMBL/GenBank/DDBJ whole genome shotgun (WGS) entry which is preliminary data.</text>
</comment>
<dbReference type="EMBL" id="JBHSAJ010000174">
    <property type="protein sequence ID" value="MFC3938239.1"/>
    <property type="molecule type" value="Genomic_DNA"/>
</dbReference>
<dbReference type="SUPFAM" id="SSF111384">
    <property type="entry name" value="OmpH-like"/>
    <property type="match status" value="1"/>
</dbReference>
<dbReference type="PANTHER" id="PTHR35089:SF1">
    <property type="entry name" value="CHAPERONE PROTEIN SKP"/>
    <property type="match status" value="1"/>
</dbReference>
<name>A0ABV8DIA0_9BURK</name>
<dbReference type="InterPro" id="IPR005632">
    <property type="entry name" value="Chaperone_Skp"/>
</dbReference>
<keyword evidence="2 3" id="KW-0732">Signal</keyword>
<dbReference type="InterPro" id="IPR024930">
    <property type="entry name" value="Skp_dom_sf"/>
</dbReference>
<organism evidence="4 5">
    <name type="scientific">Acidovorax facilis</name>
    <dbReference type="NCBI Taxonomy" id="12917"/>
    <lineage>
        <taxon>Bacteria</taxon>
        <taxon>Pseudomonadati</taxon>
        <taxon>Pseudomonadota</taxon>
        <taxon>Betaproteobacteria</taxon>
        <taxon>Burkholderiales</taxon>
        <taxon>Comamonadaceae</taxon>
        <taxon>Acidovorax</taxon>
    </lineage>
</organism>
<evidence type="ECO:0000256" key="1">
    <source>
        <dbReference type="ARBA" id="ARBA00009091"/>
    </source>
</evidence>
<dbReference type="SMART" id="SM00935">
    <property type="entry name" value="OmpH"/>
    <property type="match status" value="1"/>
</dbReference>
<proteinExistence type="inferred from homology"/>
<comment type="similarity">
    <text evidence="1">Belongs to the Skp family.</text>
</comment>
<dbReference type="Proteomes" id="UP001595693">
    <property type="component" value="Unassembled WGS sequence"/>
</dbReference>
<evidence type="ECO:0000313" key="4">
    <source>
        <dbReference type="EMBL" id="MFC3938239.1"/>
    </source>
</evidence>
<sequence length="166" mass="19271">MTRLLAFVLAVLAVSAPAQTLRVAYVDSLRVMTESAPVKVAESKLRSEFSSREKEIENLTNGLRAATDELREDTPRLSEWDLADRKRQLMERERELQRQRRELNEEWTRRRNEALTEIVDRTNRVIQEIAKSERLDLVVFEDVVFASPRADITDKVIKALSFRDGN</sequence>
<feature type="chain" id="PRO_5046791560" evidence="3">
    <location>
        <begin position="21"/>
        <end position="166"/>
    </location>
</feature>
<reference evidence="5" key="1">
    <citation type="journal article" date="2019" name="Int. J. Syst. Evol. Microbiol.">
        <title>The Global Catalogue of Microorganisms (GCM) 10K type strain sequencing project: providing services to taxonomists for standard genome sequencing and annotation.</title>
        <authorList>
            <consortium name="The Broad Institute Genomics Platform"/>
            <consortium name="The Broad Institute Genome Sequencing Center for Infectious Disease"/>
            <person name="Wu L."/>
            <person name="Ma J."/>
        </authorList>
    </citation>
    <scope>NUCLEOTIDE SEQUENCE [LARGE SCALE GENOMIC DNA]</scope>
    <source>
        <strain evidence="5">CCUG 2113</strain>
    </source>
</reference>
<dbReference type="PANTHER" id="PTHR35089">
    <property type="entry name" value="CHAPERONE PROTEIN SKP"/>
    <property type="match status" value="1"/>
</dbReference>
<accession>A0ABV8DIA0</accession>
<keyword evidence="5" id="KW-1185">Reference proteome</keyword>
<feature type="signal peptide" evidence="3">
    <location>
        <begin position="1"/>
        <end position="20"/>
    </location>
</feature>